<keyword evidence="3" id="KW-1185">Reference proteome</keyword>
<reference evidence="3" key="1">
    <citation type="submission" date="2023-01" db="EMBL/GenBank/DDBJ databases">
        <title>Key to firefly adult light organ development and bioluminescence: homeobox transcription factors regulate luciferase expression and transportation to peroxisome.</title>
        <authorList>
            <person name="Fu X."/>
        </authorList>
    </citation>
    <scope>NUCLEOTIDE SEQUENCE [LARGE SCALE GENOMIC DNA]</scope>
</reference>
<feature type="signal peptide" evidence="1">
    <location>
        <begin position="1"/>
        <end position="18"/>
    </location>
</feature>
<evidence type="ECO:0000256" key="1">
    <source>
        <dbReference type="SAM" id="SignalP"/>
    </source>
</evidence>
<feature type="chain" id="PRO_5042933099" evidence="1">
    <location>
        <begin position="19"/>
        <end position="162"/>
    </location>
</feature>
<dbReference type="AlphaFoldDB" id="A0AAN7PP32"/>
<evidence type="ECO:0000313" key="3">
    <source>
        <dbReference type="Proteomes" id="UP001353858"/>
    </source>
</evidence>
<sequence length="162" mass="17871">MFYQTLILVTVLIKLNNSVTITIESHLTFPSIVPNNHNLNSFIRIHKTKKEVLHCPDDFIFDNKELKCVFNGAKDDNIKVPTVRCPENYAGLLPNRKNCQTFIDCCLTIAVTVGSFFRTLMQGNSLKVGTANKRKGTCGIGKARPIGNDLPKLPPLSGGGVL</sequence>
<evidence type="ECO:0000313" key="2">
    <source>
        <dbReference type="EMBL" id="KAK4885561.1"/>
    </source>
</evidence>
<comment type="caution">
    <text evidence="2">The sequence shown here is derived from an EMBL/GenBank/DDBJ whole genome shotgun (WGS) entry which is preliminary data.</text>
</comment>
<protein>
    <submittedName>
        <fullName evidence="2">Uncharacterized protein</fullName>
    </submittedName>
</protein>
<proteinExistence type="predicted"/>
<gene>
    <name evidence="2" type="ORF">RN001_001832</name>
</gene>
<dbReference type="EMBL" id="JARPUR010000001">
    <property type="protein sequence ID" value="KAK4885561.1"/>
    <property type="molecule type" value="Genomic_DNA"/>
</dbReference>
<dbReference type="Proteomes" id="UP001353858">
    <property type="component" value="Unassembled WGS sequence"/>
</dbReference>
<keyword evidence="1" id="KW-0732">Signal</keyword>
<name>A0AAN7PP32_9COLE</name>
<accession>A0AAN7PP32</accession>
<organism evidence="2 3">
    <name type="scientific">Aquatica leii</name>
    <dbReference type="NCBI Taxonomy" id="1421715"/>
    <lineage>
        <taxon>Eukaryota</taxon>
        <taxon>Metazoa</taxon>
        <taxon>Ecdysozoa</taxon>
        <taxon>Arthropoda</taxon>
        <taxon>Hexapoda</taxon>
        <taxon>Insecta</taxon>
        <taxon>Pterygota</taxon>
        <taxon>Neoptera</taxon>
        <taxon>Endopterygota</taxon>
        <taxon>Coleoptera</taxon>
        <taxon>Polyphaga</taxon>
        <taxon>Elateriformia</taxon>
        <taxon>Elateroidea</taxon>
        <taxon>Lampyridae</taxon>
        <taxon>Luciolinae</taxon>
        <taxon>Aquatica</taxon>
    </lineage>
</organism>